<evidence type="ECO:0000313" key="3">
    <source>
        <dbReference type="Proteomes" id="UP000751518"/>
    </source>
</evidence>
<accession>A0A955RRN4</accession>
<dbReference type="Pfam" id="PF14478">
    <property type="entry name" value="DUF4430"/>
    <property type="match status" value="1"/>
</dbReference>
<proteinExistence type="predicted"/>
<feature type="domain" description="Transcobalamin-like C-terminal" evidence="1">
    <location>
        <begin position="67"/>
        <end position="127"/>
    </location>
</feature>
<sequence length="127" mass="13719">MKNNKIIILLLAVAIILAGATYVSNGNGDTRNAESDTPTPTTVQEVIDTIISYTAIEGESVLNQLVAQNPTVVIEDSSFGQYVSSINDLAGGMEGKYWLFYVNGAAATVGASEYITHEGDRIEWRFE</sequence>
<dbReference type="AlphaFoldDB" id="A0A955RRN4"/>
<dbReference type="Gene3D" id="2.170.130.30">
    <property type="match status" value="1"/>
</dbReference>
<protein>
    <submittedName>
        <fullName evidence="2">DUF4430 domain-containing protein</fullName>
    </submittedName>
</protein>
<dbReference type="Proteomes" id="UP000751518">
    <property type="component" value="Unassembled WGS sequence"/>
</dbReference>
<name>A0A955RRN4_UNCKA</name>
<evidence type="ECO:0000259" key="1">
    <source>
        <dbReference type="Pfam" id="PF14478"/>
    </source>
</evidence>
<reference evidence="2" key="1">
    <citation type="submission" date="2020-04" db="EMBL/GenBank/DDBJ databases">
        <authorList>
            <person name="Zhang T."/>
        </authorList>
    </citation>
    <scope>NUCLEOTIDE SEQUENCE</scope>
    <source>
        <strain evidence="2">HKST-UBA03</strain>
    </source>
</reference>
<evidence type="ECO:0000313" key="2">
    <source>
        <dbReference type="EMBL" id="MCA9391677.1"/>
    </source>
</evidence>
<comment type="caution">
    <text evidence="2">The sequence shown here is derived from an EMBL/GenBank/DDBJ whole genome shotgun (WGS) entry which is preliminary data.</text>
</comment>
<organism evidence="2 3">
    <name type="scientific">candidate division WWE3 bacterium</name>
    <dbReference type="NCBI Taxonomy" id="2053526"/>
    <lineage>
        <taxon>Bacteria</taxon>
        <taxon>Katanobacteria</taxon>
    </lineage>
</organism>
<dbReference type="EMBL" id="JAGQKZ010000002">
    <property type="protein sequence ID" value="MCA9391677.1"/>
    <property type="molecule type" value="Genomic_DNA"/>
</dbReference>
<reference evidence="2" key="2">
    <citation type="journal article" date="2021" name="Microbiome">
        <title>Successional dynamics and alternative stable states in a saline activated sludge microbial community over 9 years.</title>
        <authorList>
            <person name="Wang Y."/>
            <person name="Ye J."/>
            <person name="Ju F."/>
            <person name="Liu L."/>
            <person name="Boyd J.A."/>
            <person name="Deng Y."/>
            <person name="Parks D.H."/>
            <person name="Jiang X."/>
            <person name="Yin X."/>
            <person name="Woodcroft B.J."/>
            <person name="Tyson G.W."/>
            <person name="Hugenholtz P."/>
            <person name="Polz M.F."/>
            <person name="Zhang T."/>
        </authorList>
    </citation>
    <scope>NUCLEOTIDE SEQUENCE</scope>
    <source>
        <strain evidence="2">HKST-UBA03</strain>
    </source>
</reference>
<gene>
    <name evidence="2" type="ORF">KC614_00540</name>
</gene>
<dbReference type="InterPro" id="IPR027954">
    <property type="entry name" value="Transcobalamin-like_C"/>
</dbReference>